<name>A0A8S2A4Q6_ARAAE</name>
<feature type="compositionally biased region" description="Basic residues" evidence="1">
    <location>
        <begin position="294"/>
        <end position="307"/>
    </location>
</feature>
<evidence type="ECO:0000256" key="1">
    <source>
        <dbReference type="SAM" id="MobiDB-lite"/>
    </source>
</evidence>
<evidence type="ECO:0000259" key="2">
    <source>
        <dbReference type="Pfam" id="PF09331"/>
    </source>
</evidence>
<keyword evidence="4" id="KW-1185">Reference proteome</keyword>
<feature type="domain" description="DUF1985" evidence="2">
    <location>
        <begin position="132"/>
        <end position="214"/>
    </location>
</feature>
<gene>
    <name evidence="3" type="ORF">AARE701A_LOCUS9747</name>
</gene>
<dbReference type="AlphaFoldDB" id="A0A8S2A4Q6"/>
<protein>
    <recommendedName>
        <fullName evidence="2">DUF1985 domain-containing protein</fullName>
    </recommendedName>
</protein>
<evidence type="ECO:0000313" key="3">
    <source>
        <dbReference type="EMBL" id="CAE6012637.1"/>
    </source>
</evidence>
<feature type="region of interest" description="Disordered" evidence="1">
    <location>
        <begin position="1"/>
        <end position="34"/>
    </location>
</feature>
<organism evidence="3 4">
    <name type="scientific">Arabidopsis arenosa</name>
    <name type="common">Sand rock-cress</name>
    <name type="synonym">Cardaminopsis arenosa</name>
    <dbReference type="NCBI Taxonomy" id="38785"/>
    <lineage>
        <taxon>Eukaryota</taxon>
        <taxon>Viridiplantae</taxon>
        <taxon>Streptophyta</taxon>
        <taxon>Embryophyta</taxon>
        <taxon>Tracheophyta</taxon>
        <taxon>Spermatophyta</taxon>
        <taxon>Magnoliopsida</taxon>
        <taxon>eudicotyledons</taxon>
        <taxon>Gunneridae</taxon>
        <taxon>Pentapetalae</taxon>
        <taxon>rosids</taxon>
        <taxon>malvids</taxon>
        <taxon>Brassicales</taxon>
        <taxon>Brassicaceae</taxon>
        <taxon>Camelineae</taxon>
        <taxon>Arabidopsis</taxon>
    </lineage>
</organism>
<feature type="region of interest" description="Disordered" evidence="1">
    <location>
        <begin position="48"/>
        <end position="82"/>
    </location>
</feature>
<dbReference type="Proteomes" id="UP000682877">
    <property type="component" value="Chromosome 4"/>
</dbReference>
<feature type="compositionally biased region" description="Basic residues" evidence="1">
    <location>
        <begin position="253"/>
        <end position="265"/>
    </location>
</feature>
<feature type="compositionally biased region" description="Acidic residues" evidence="1">
    <location>
        <begin position="52"/>
        <end position="73"/>
    </location>
</feature>
<sequence length="307" mass="34790">MTRVTDPKDLTAEEPGEIHPSTGASNGSDVAVSIPIEASSDAAVTVPIEASDAADIDPTEDPVEGDTYEDDDVSQPLPPESMFFSPTEYTKVCKIGRRCQLGQTVAMIEKFDAELRWFHEDGERVLVCGEWSAIRYSMKEHALLTGLDCNEYPKNLENIGSLKFVMKMFGRTDKIKIKDVEEKLEEFKDYECVARKKLTILLFLCKVLKADSKVYGRDPESDEEHERVSKIKSSNKLLWIHYPSLAGKEQDSKKKKTRNQKRKHSGATIETGKKRPRKDWKFKEEPFTSEGKGQKGKGQKGKRRQKK</sequence>
<dbReference type="Pfam" id="PF09331">
    <property type="entry name" value="DUF1985"/>
    <property type="match status" value="1"/>
</dbReference>
<proteinExistence type="predicted"/>
<dbReference type="EMBL" id="LR999454">
    <property type="protein sequence ID" value="CAE6012637.1"/>
    <property type="molecule type" value="Genomic_DNA"/>
</dbReference>
<reference evidence="3" key="1">
    <citation type="submission" date="2021-01" db="EMBL/GenBank/DDBJ databases">
        <authorList>
            <person name="Bezrukov I."/>
        </authorList>
    </citation>
    <scope>NUCLEOTIDE SEQUENCE</scope>
</reference>
<feature type="region of interest" description="Disordered" evidence="1">
    <location>
        <begin position="247"/>
        <end position="307"/>
    </location>
</feature>
<accession>A0A8S2A4Q6</accession>
<evidence type="ECO:0000313" key="4">
    <source>
        <dbReference type="Proteomes" id="UP000682877"/>
    </source>
</evidence>
<feature type="compositionally biased region" description="Basic and acidic residues" evidence="1">
    <location>
        <begin position="1"/>
        <end position="11"/>
    </location>
</feature>
<dbReference type="InterPro" id="IPR015410">
    <property type="entry name" value="DUF1985"/>
</dbReference>